<dbReference type="Gene3D" id="2.40.37.10">
    <property type="entry name" value="Lyase, Ornithine Decarboxylase, Chain A, domain 1"/>
    <property type="match status" value="1"/>
</dbReference>
<reference evidence="6 7" key="1">
    <citation type="submission" date="2018-05" db="EMBL/GenBank/DDBJ databases">
        <title>Leucothrix arctica sp. nov., isolated from Arctic seawater.</title>
        <authorList>
            <person name="Choi A."/>
            <person name="Baek K."/>
        </authorList>
    </citation>
    <scope>NUCLEOTIDE SEQUENCE [LARGE SCALE GENOMIC DNA]</scope>
    <source>
        <strain evidence="6 7">IMCC9719</strain>
    </source>
</reference>
<dbReference type="PANTHER" id="PTHR43727:SF2">
    <property type="entry name" value="GROUP IV DECARBOXYLASE"/>
    <property type="match status" value="1"/>
</dbReference>
<proteinExistence type="predicted"/>
<sequence>MLVTRVIYVKAAEPRSFVILDAAMNDLMRPALYEAVQLMLEIKDNRKVKTQQCDIVGPIFESTDTFARNYSVSSEIAFGDLVAFFFVGAYGAVMSNSYNSRDIIPDVLVKEGEFEIIRQRIDQSVLRGLKDLVLITKPCVMA</sequence>
<dbReference type="RefSeq" id="WP_109822266.1">
    <property type="nucleotide sequence ID" value="NZ_QGKL01000012.1"/>
</dbReference>
<dbReference type="GO" id="GO:0008836">
    <property type="term" value="F:diaminopimelate decarboxylase activity"/>
    <property type="evidence" value="ECO:0007669"/>
    <property type="project" value="InterPro"/>
</dbReference>
<keyword evidence="3" id="KW-0663">Pyridoxal phosphate</keyword>
<evidence type="ECO:0000256" key="2">
    <source>
        <dbReference type="ARBA" id="ARBA00022793"/>
    </source>
</evidence>
<dbReference type="Pfam" id="PF00278">
    <property type="entry name" value="Orn_DAP_Arg_deC"/>
    <property type="match status" value="1"/>
</dbReference>
<keyword evidence="7" id="KW-1185">Reference proteome</keyword>
<dbReference type="InterPro" id="IPR022643">
    <property type="entry name" value="De-COase2_C"/>
</dbReference>
<gene>
    <name evidence="6" type="ORF">DKT75_04690</name>
</gene>
<dbReference type="SUPFAM" id="SSF50621">
    <property type="entry name" value="Alanine racemase C-terminal domain-like"/>
    <property type="match status" value="1"/>
</dbReference>
<evidence type="ECO:0000256" key="1">
    <source>
        <dbReference type="ARBA" id="ARBA00001933"/>
    </source>
</evidence>
<dbReference type="AlphaFoldDB" id="A0A317CIN5"/>
<evidence type="ECO:0000259" key="5">
    <source>
        <dbReference type="Pfam" id="PF00278"/>
    </source>
</evidence>
<dbReference type="OrthoDB" id="9802241at2"/>
<organism evidence="6 7">
    <name type="scientific">Leucothrix arctica</name>
    <dbReference type="NCBI Taxonomy" id="1481894"/>
    <lineage>
        <taxon>Bacteria</taxon>
        <taxon>Pseudomonadati</taxon>
        <taxon>Pseudomonadota</taxon>
        <taxon>Gammaproteobacteria</taxon>
        <taxon>Thiotrichales</taxon>
        <taxon>Thiotrichaceae</taxon>
        <taxon>Leucothrix</taxon>
    </lineage>
</organism>
<dbReference type="Proteomes" id="UP000245506">
    <property type="component" value="Unassembled WGS sequence"/>
</dbReference>
<protein>
    <recommendedName>
        <fullName evidence="5">Orn/DAP/Arg decarboxylase 2 C-terminal domain-containing protein</fullName>
    </recommendedName>
</protein>
<accession>A0A317CIN5</accession>
<dbReference type="EMBL" id="QGKL01000012">
    <property type="protein sequence ID" value="PWQ98425.1"/>
    <property type="molecule type" value="Genomic_DNA"/>
</dbReference>
<dbReference type="PRINTS" id="PR01181">
    <property type="entry name" value="DAPDCRBXLASE"/>
</dbReference>
<keyword evidence="2" id="KW-0210">Decarboxylase</keyword>
<name>A0A317CIN5_9GAMM</name>
<keyword evidence="4" id="KW-0456">Lyase</keyword>
<dbReference type="GO" id="GO:0009089">
    <property type="term" value="P:lysine biosynthetic process via diaminopimelate"/>
    <property type="evidence" value="ECO:0007669"/>
    <property type="project" value="InterPro"/>
</dbReference>
<dbReference type="InterPro" id="IPR009006">
    <property type="entry name" value="Ala_racemase/Decarboxylase_C"/>
</dbReference>
<feature type="domain" description="Orn/DAP/Arg decarboxylase 2 C-terminal" evidence="5">
    <location>
        <begin position="1"/>
        <end position="88"/>
    </location>
</feature>
<dbReference type="InterPro" id="IPR002986">
    <property type="entry name" value="DAP_deCOOHase_LysA"/>
</dbReference>
<dbReference type="PANTHER" id="PTHR43727">
    <property type="entry name" value="DIAMINOPIMELATE DECARBOXYLASE"/>
    <property type="match status" value="1"/>
</dbReference>
<evidence type="ECO:0000313" key="6">
    <source>
        <dbReference type="EMBL" id="PWQ98425.1"/>
    </source>
</evidence>
<evidence type="ECO:0000313" key="7">
    <source>
        <dbReference type="Proteomes" id="UP000245506"/>
    </source>
</evidence>
<evidence type="ECO:0000256" key="3">
    <source>
        <dbReference type="ARBA" id="ARBA00022898"/>
    </source>
</evidence>
<evidence type="ECO:0000256" key="4">
    <source>
        <dbReference type="ARBA" id="ARBA00023239"/>
    </source>
</evidence>
<comment type="cofactor">
    <cofactor evidence="1">
        <name>pyridoxal 5'-phosphate</name>
        <dbReference type="ChEBI" id="CHEBI:597326"/>
    </cofactor>
</comment>
<comment type="caution">
    <text evidence="6">The sequence shown here is derived from an EMBL/GenBank/DDBJ whole genome shotgun (WGS) entry which is preliminary data.</text>
</comment>